<protein>
    <submittedName>
        <fullName evidence="1">Uncharacterized protein</fullName>
    </submittedName>
</protein>
<dbReference type="EMBL" id="PGCI01000431">
    <property type="protein sequence ID" value="PLW26980.1"/>
    <property type="molecule type" value="Genomic_DNA"/>
</dbReference>
<accession>A0A2N5TNA6</accession>
<comment type="caution">
    <text evidence="1">The sequence shown here is derived from an EMBL/GenBank/DDBJ whole genome shotgun (WGS) entry which is preliminary data.</text>
</comment>
<gene>
    <name evidence="1" type="ORF">PCASD_23031</name>
</gene>
<proteinExistence type="predicted"/>
<evidence type="ECO:0000313" key="2">
    <source>
        <dbReference type="Proteomes" id="UP000235392"/>
    </source>
</evidence>
<evidence type="ECO:0000313" key="1">
    <source>
        <dbReference type="EMBL" id="PLW26980.1"/>
    </source>
</evidence>
<dbReference type="Proteomes" id="UP000235392">
    <property type="component" value="Unassembled WGS sequence"/>
</dbReference>
<name>A0A2N5TNA6_9BASI</name>
<reference evidence="1 2" key="1">
    <citation type="submission" date="2017-11" db="EMBL/GenBank/DDBJ databases">
        <title>De novo assembly and phasing of dikaryotic genomes from two isolates of Puccinia coronata f. sp. avenae, the causal agent of oat crown rust.</title>
        <authorList>
            <person name="Miller M.E."/>
            <person name="Zhang Y."/>
            <person name="Omidvar V."/>
            <person name="Sperschneider J."/>
            <person name="Schwessinger B."/>
            <person name="Raley C."/>
            <person name="Palmer J.M."/>
            <person name="Garnica D."/>
            <person name="Upadhyaya N."/>
            <person name="Rathjen J."/>
            <person name="Taylor J.M."/>
            <person name="Park R.F."/>
            <person name="Dodds P.N."/>
            <person name="Hirsch C.D."/>
            <person name="Kianian S.F."/>
            <person name="Figueroa M."/>
        </authorList>
    </citation>
    <scope>NUCLEOTIDE SEQUENCE [LARGE SCALE GENOMIC DNA]</scope>
    <source>
        <strain evidence="1">12SD80</strain>
    </source>
</reference>
<sequence>MTSTSCLLQIKKRMMKMEKAEEGSQMREINQEACQPVAGPPQRAVSPILNCTNPVESREETLPDCEVKGGGC</sequence>
<organism evidence="1 2">
    <name type="scientific">Puccinia coronata f. sp. avenae</name>
    <dbReference type="NCBI Taxonomy" id="200324"/>
    <lineage>
        <taxon>Eukaryota</taxon>
        <taxon>Fungi</taxon>
        <taxon>Dikarya</taxon>
        <taxon>Basidiomycota</taxon>
        <taxon>Pucciniomycotina</taxon>
        <taxon>Pucciniomycetes</taxon>
        <taxon>Pucciniales</taxon>
        <taxon>Pucciniaceae</taxon>
        <taxon>Puccinia</taxon>
    </lineage>
</organism>
<dbReference type="AlphaFoldDB" id="A0A2N5TNA6"/>